<dbReference type="GO" id="GO:0030246">
    <property type="term" value="F:carbohydrate binding"/>
    <property type="evidence" value="ECO:0007669"/>
    <property type="project" value="UniProtKB-KW"/>
</dbReference>
<name>A0A251VHF3_HELAN</name>
<dbReference type="AlphaFoldDB" id="A0A251VHF3"/>
<protein>
    <submittedName>
        <fullName evidence="5">Putative jacalin-like lectin domain-containing protein</fullName>
    </submittedName>
</protein>
<dbReference type="InParanoid" id="A0A251VHF3"/>
<dbReference type="Gene3D" id="2.100.10.30">
    <property type="entry name" value="Jacalin-like lectin domain"/>
    <property type="match status" value="2"/>
</dbReference>
<accession>A0A251VHF3</accession>
<dbReference type="CDD" id="cd09612">
    <property type="entry name" value="Jacalin"/>
    <property type="match status" value="2"/>
</dbReference>
<dbReference type="EMBL" id="CM007891">
    <property type="protein sequence ID" value="OTG34121.1"/>
    <property type="molecule type" value="Genomic_DNA"/>
</dbReference>
<dbReference type="OMA" id="NQNYDIV"/>
<dbReference type="InterPro" id="IPR001229">
    <property type="entry name" value="Jacalin-like_lectin_dom"/>
</dbReference>
<organism evidence="5 6">
    <name type="scientific">Helianthus annuus</name>
    <name type="common">Common sunflower</name>
    <dbReference type="NCBI Taxonomy" id="4232"/>
    <lineage>
        <taxon>Eukaryota</taxon>
        <taxon>Viridiplantae</taxon>
        <taxon>Streptophyta</taxon>
        <taxon>Embryophyta</taxon>
        <taxon>Tracheophyta</taxon>
        <taxon>Spermatophyta</taxon>
        <taxon>Magnoliopsida</taxon>
        <taxon>eudicotyledons</taxon>
        <taxon>Gunneridae</taxon>
        <taxon>Pentapetalae</taxon>
        <taxon>asterids</taxon>
        <taxon>campanulids</taxon>
        <taxon>Asterales</taxon>
        <taxon>Asteraceae</taxon>
        <taxon>Asteroideae</taxon>
        <taxon>Heliantheae alliance</taxon>
        <taxon>Heliantheae</taxon>
        <taxon>Helianthus</taxon>
    </lineage>
</organism>
<keyword evidence="3" id="KW-0677">Repeat</keyword>
<dbReference type="PANTHER" id="PTHR47293:SF66">
    <property type="entry name" value="JACALIN-RELATED LECTIN 11-RELATED"/>
    <property type="match status" value="1"/>
</dbReference>
<keyword evidence="6" id="KW-1185">Reference proteome</keyword>
<gene>
    <name evidence="5" type="ORF">HannXRQ_Chr02g0042251</name>
</gene>
<evidence type="ECO:0000313" key="5">
    <source>
        <dbReference type="EMBL" id="OTG34121.1"/>
    </source>
</evidence>
<sequence>MEMGGTSDFKGLITHGPWGGSDGDKWVYILQSPIEKIIVRYGTVLDSIEFQTNCSKGEPQSSLFGDKISRPNSKVTTISLDSPNEYLMSISGTVGSVSAYLNLYRLVVKSICFKTNLNLYGPYGIDKGTAFSYEVKDEVIVGFHGRSESYYLNAIGVYAIHKSPASPPTSTYEGKIKNEVSFSCNLLKSLILCCSKSIMTLPRDAGPWGACGGQPWDDGVFSTIKQVRVHLGELNVIYGLQFEYLKSDGKSVLSQIHGGTNGVEIHLVNLDDNGEFLTGISGFCGPVKGFHGLEAVLSIKFHTNLRIHGPYGEERSAGYVSYSSPASFGKVVGFHGKNNGFLSAMLFIWSTSDLKAAWTFFLIPL</sequence>
<evidence type="ECO:0000256" key="1">
    <source>
        <dbReference type="ARBA" id="ARBA00006568"/>
    </source>
</evidence>
<evidence type="ECO:0000313" key="6">
    <source>
        <dbReference type="Proteomes" id="UP000215914"/>
    </source>
</evidence>
<comment type="similarity">
    <text evidence="1">Belongs to the jacalin lectin family.</text>
</comment>
<dbReference type="SMART" id="SM00915">
    <property type="entry name" value="Jacalin"/>
    <property type="match status" value="2"/>
</dbReference>
<dbReference type="InterPro" id="IPR033734">
    <property type="entry name" value="Jacalin-like_lectin_dom_plant"/>
</dbReference>
<dbReference type="Proteomes" id="UP000215914">
    <property type="component" value="Chromosome 2"/>
</dbReference>
<proteinExistence type="inferred from homology"/>
<feature type="domain" description="Jacalin-type lectin" evidence="4">
    <location>
        <begin position="202"/>
        <end position="351"/>
    </location>
</feature>
<dbReference type="Pfam" id="PF01419">
    <property type="entry name" value="Jacalin"/>
    <property type="match status" value="2"/>
</dbReference>
<evidence type="ECO:0000256" key="2">
    <source>
        <dbReference type="ARBA" id="ARBA00022734"/>
    </source>
</evidence>
<dbReference type="InterPro" id="IPR036404">
    <property type="entry name" value="Jacalin-like_lectin_dom_sf"/>
</dbReference>
<dbReference type="SUPFAM" id="SSF51101">
    <property type="entry name" value="Mannose-binding lectins"/>
    <property type="match status" value="2"/>
</dbReference>
<dbReference type="PANTHER" id="PTHR47293">
    <property type="entry name" value="JACALIN-RELATED LECTIN 3"/>
    <property type="match status" value="1"/>
</dbReference>
<evidence type="ECO:0000256" key="3">
    <source>
        <dbReference type="ARBA" id="ARBA00022737"/>
    </source>
</evidence>
<feature type="domain" description="Jacalin-type lectin" evidence="4">
    <location>
        <begin position="12"/>
        <end position="161"/>
    </location>
</feature>
<dbReference type="PROSITE" id="PS51752">
    <property type="entry name" value="JACALIN_LECTIN"/>
    <property type="match status" value="2"/>
</dbReference>
<dbReference type="FunCoup" id="A0A251VHF3">
    <property type="interactions" value="1708"/>
</dbReference>
<keyword evidence="2 5" id="KW-0430">Lectin</keyword>
<reference evidence="6" key="1">
    <citation type="journal article" date="2017" name="Nature">
        <title>The sunflower genome provides insights into oil metabolism, flowering and Asterid evolution.</title>
        <authorList>
            <person name="Badouin H."/>
            <person name="Gouzy J."/>
            <person name="Grassa C.J."/>
            <person name="Murat F."/>
            <person name="Staton S.E."/>
            <person name="Cottret L."/>
            <person name="Lelandais-Briere C."/>
            <person name="Owens G.L."/>
            <person name="Carrere S."/>
            <person name="Mayjonade B."/>
            <person name="Legrand L."/>
            <person name="Gill N."/>
            <person name="Kane N.C."/>
            <person name="Bowers J.E."/>
            <person name="Hubner S."/>
            <person name="Bellec A."/>
            <person name="Berard A."/>
            <person name="Berges H."/>
            <person name="Blanchet N."/>
            <person name="Boniface M.C."/>
            <person name="Brunel D."/>
            <person name="Catrice O."/>
            <person name="Chaidir N."/>
            <person name="Claudel C."/>
            <person name="Donnadieu C."/>
            <person name="Faraut T."/>
            <person name="Fievet G."/>
            <person name="Helmstetter N."/>
            <person name="King M."/>
            <person name="Knapp S.J."/>
            <person name="Lai Z."/>
            <person name="Le Paslier M.C."/>
            <person name="Lippi Y."/>
            <person name="Lorenzon L."/>
            <person name="Mandel J.R."/>
            <person name="Marage G."/>
            <person name="Marchand G."/>
            <person name="Marquand E."/>
            <person name="Bret-Mestries E."/>
            <person name="Morien E."/>
            <person name="Nambeesan S."/>
            <person name="Nguyen T."/>
            <person name="Pegot-Espagnet P."/>
            <person name="Pouilly N."/>
            <person name="Raftis F."/>
            <person name="Sallet E."/>
            <person name="Schiex T."/>
            <person name="Thomas J."/>
            <person name="Vandecasteele C."/>
            <person name="Vares D."/>
            <person name="Vear F."/>
            <person name="Vautrin S."/>
            <person name="Crespi M."/>
            <person name="Mangin B."/>
            <person name="Burke J.M."/>
            <person name="Salse J."/>
            <person name="Munos S."/>
            <person name="Vincourt P."/>
            <person name="Rieseberg L.H."/>
            <person name="Langlade N.B."/>
        </authorList>
    </citation>
    <scope>NUCLEOTIDE SEQUENCE [LARGE SCALE GENOMIC DNA]</scope>
    <source>
        <strain evidence="6">cv. SF193</strain>
    </source>
</reference>
<evidence type="ECO:0000259" key="4">
    <source>
        <dbReference type="PROSITE" id="PS51752"/>
    </source>
</evidence>